<feature type="transmembrane region" description="Helical" evidence="1">
    <location>
        <begin position="130"/>
        <end position="148"/>
    </location>
</feature>
<dbReference type="InterPro" id="IPR014509">
    <property type="entry name" value="YjdF-like"/>
</dbReference>
<keyword evidence="1" id="KW-1133">Transmembrane helix</keyword>
<dbReference type="Proteomes" id="UP000563151">
    <property type="component" value="Unassembled WGS sequence"/>
</dbReference>
<feature type="transmembrane region" description="Helical" evidence="1">
    <location>
        <begin position="175"/>
        <end position="193"/>
    </location>
</feature>
<evidence type="ECO:0000313" key="3">
    <source>
        <dbReference type="Proteomes" id="UP000563151"/>
    </source>
</evidence>
<protein>
    <recommendedName>
        <fullName evidence="4">Membrane-spanning protein</fullName>
    </recommendedName>
</protein>
<organism evidence="2 3">
    <name type="scientific">Clostridium tetanomorphum</name>
    <dbReference type="NCBI Taxonomy" id="1553"/>
    <lineage>
        <taxon>Bacteria</taxon>
        <taxon>Bacillati</taxon>
        <taxon>Bacillota</taxon>
        <taxon>Clostridia</taxon>
        <taxon>Eubacteriales</taxon>
        <taxon>Clostridiaceae</taxon>
        <taxon>Clostridium</taxon>
    </lineage>
</organism>
<dbReference type="EMBL" id="JAAZWO010000010">
    <property type="protein sequence ID" value="MBC2398117.1"/>
    <property type="molecule type" value="Genomic_DNA"/>
</dbReference>
<dbReference type="AlphaFoldDB" id="A0A923E7T1"/>
<feature type="transmembrane region" description="Helical" evidence="1">
    <location>
        <begin position="38"/>
        <end position="58"/>
    </location>
</feature>
<proteinExistence type="predicted"/>
<gene>
    <name evidence="2" type="ORF">HGG79_10065</name>
</gene>
<keyword evidence="1" id="KW-0812">Transmembrane</keyword>
<dbReference type="Pfam" id="PF09997">
    <property type="entry name" value="DUF2238"/>
    <property type="match status" value="1"/>
</dbReference>
<name>A0A923E7T1_CLOTT</name>
<evidence type="ECO:0000313" key="2">
    <source>
        <dbReference type="EMBL" id="MBC2398117.1"/>
    </source>
</evidence>
<evidence type="ECO:0000256" key="1">
    <source>
        <dbReference type="SAM" id="Phobius"/>
    </source>
</evidence>
<feature type="transmembrane region" description="Helical" evidence="1">
    <location>
        <begin position="89"/>
        <end position="110"/>
    </location>
</feature>
<feature type="transmembrane region" description="Helical" evidence="1">
    <location>
        <begin position="12"/>
        <end position="32"/>
    </location>
</feature>
<keyword evidence="1" id="KW-0472">Membrane</keyword>
<sequence>MVMNKFIKKLYKIIILIIKLLLFIDILENYLIKNYYFVLIGLVALILTFLPEILAKILKTKLNELMSFSIVFFMFISLYLGTLKNFYRFIWWDTMLHLISGLILGLLAIVLMENLNMENFSSHLLNPKFIFLYILSFVALCGVIWEIYEFTVDTLFGLDMQGASFTGVVDTMEDLIADLVGGIIPAIYGYITFKNK</sequence>
<comment type="caution">
    <text evidence="2">The sequence shown here is derived from an EMBL/GenBank/DDBJ whole genome shotgun (WGS) entry which is preliminary data.</text>
</comment>
<keyword evidence="3" id="KW-1185">Reference proteome</keyword>
<reference evidence="2 3" key="1">
    <citation type="submission" date="2020-04" db="EMBL/GenBank/DDBJ databases">
        <title>Genomic insights into acetone-butanol-ethanol (ABE) fermentation by sequencing solventogenic clostridia strains.</title>
        <authorList>
            <person name="Brown S."/>
        </authorList>
    </citation>
    <scope>NUCLEOTIDE SEQUENCE [LARGE SCALE GENOMIC DNA]</scope>
    <source>
        <strain evidence="2 3">DJ011</strain>
    </source>
</reference>
<evidence type="ECO:0008006" key="4">
    <source>
        <dbReference type="Google" id="ProtNLM"/>
    </source>
</evidence>
<feature type="transmembrane region" description="Helical" evidence="1">
    <location>
        <begin position="65"/>
        <end position="83"/>
    </location>
</feature>
<accession>A0A923E7T1</accession>